<dbReference type="EMBL" id="NEFY01000019">
    <property type="protein sequence ID" value="OZC34928.1"/>
    <property type="molecule type" value="Genomic_DNA"/>
</dbReference>
<protein>
    <recommendedName>
        <fullName evidence="4">Antitoxin</fullName>
    </recommendedName>
</protein>
<comment type="similarity">
    <text evidence="1">Belongs to the phD/YefM antitoxin family.</text>
</comment>
<dbReference type="AlphaFoldDB" id="A0A7Z1DS20"/>
<gene>
    <name evidence="2" type="ORF">B9Q17_00055</name>
</gene>
<organism evidence="2 3">
    <name type="scientific">Marinobacter vinifirmus</name>
    <dbReference type="NCBI Taxonomy" id="355591"/>
    <lineage>
        <taxon>Bacteria</taxon>
        <taxon>Pseudomonadati</taxon>
        <taxon>Pseudomonadota</taxon>
        <taxon>Gammaproteobacteria</taxon>
        <taxon>Pseudomonadales</taxon>
        <taxon>Marinobacteraceae</taxon>
        <taxon>Marinobacter</taxon>
    </lineage>
</organism>
<proteinExistence type="inferred from homology"/>
<dbReference type="Proteomes" id="UP000216984">
    <property type="component" value="Unassembled WGS sequence"/>
</dbReference>
<evidence type="ECO:0000313" key="3">
    <source>
        <dbReference type="Proteomes" id="UP000216984"/>
    </source>
</evidence>
<keyword evidence="3" id="KW-1185">Reference proteome</keyword>
<name>A0A7Z1DS20_9GAMM</name>
<comment type="caution">
    <text evidence="2">The sequence shown here is derived from an EMBL/GenBank/DDBJ whole genome shotgun (WGS) entry which is preliminary data.</text>
</comment>
<dbReference type="SUPFAM" id="SSF143120">
    <property type="entry name" value="YefM-like"/>
    <property type="match status" value="1"/>
</dbReference>
<dbReference type="InterPro" id="IPR036165">
    <property type="entry name" value="YefM-like_sf"/>
</dbReference>
<dbReference type="RefSeq" id="WP_094625879.1">
    <property type="nucleotide sequence ID" value="NZ_NEFY01000019.1"/>
</dbReference>
<reference evidence="2 3" key="1">
    <citation type="submission" date="2017-06" db="EMBL/GenBank/DDBJ databases">
        <title>Draft genome sequence of the halophilic bacterium Marinobacter vinifirmus FB1.</title>
        <authorList>
            <person name="Stepanov V.G."/>
            <person name="Roberts D.J."/>
            <person name="Fox G.E."/>
        </authorList>
    </citation>
    <scope>NUCLEOTIDE SEQUENCE [LARGE SCALE GENOMIC DNA]</scope>
    <source>
        <strain evidence="2 3">FB1</strain>
    </source>
</reference>
<evidence type="ECO:0008006" key="4">
    <source>
        <dbReference type="Google" id="ProtNLM"/>
    </source>
</evidence>
<sequence length="93" mass="10370">MAALIERSDQLVSLTDLTRRGSGIFDKVASSKNDRLVVLRKAEPIAVVLNISSFEAMLDEMERLRTEVMALHRMGGLANDRVSHNELQQSLGF</sequence>
<accession>A0A7Z1DS20</accession>
<evidence type="ECO:0000313" key="2">
    <source>
        <dbReference type="EMBL" id="OZC34928.1"/>
    </source>
</evidence>
<evidence type="ECO:0000256" key="1">
    <source>
        <dbReference type="ARBA" id="ARBA00009981"/>
    </source>
</evidence>